<dbReference type="Proteomes" id="UP000000486">
    <property type="component" value="Chromosome"/>
</dbReference>
<sequence length="189" mass="21864">MHNDLGNYLSSVFPGIDFTDKSNEIKKAIKQFDKLEGNKFITHNCITHLAQGDIFKNVPYIHFNTDTGNYMKTLVDAILVSNTCDASRKENLTFAPVLPIALFNDNELSHNELKANNKFAFLYIPDIRLQDKIIDFNSFFSFPRETFESLLDNQRVEKKYSLMLTGYYLYITKLVTLLCRPESEEVIRS</sequence>
<proteinExistence type="predicted"/>
<evidence type="ECO:0000313" key="2">
    <source>
        <dbReference type="Proteomes" id="UP000000486"/>
    </source>
</evidence>
<name>A0A0E0UV49_LISMM</name>
<dbReference type="PATRIC" id="fig|1030009.3.peg.1296"/>
<dbReference type="AlphaFoldDB" id="A0A0E0UV49"/>
<organism evidence="1 2">
    <name type="scientific">Listeria monocytogenes serotype 4a (strain M7)</name>
    <dbReference type="NCBI Taxonomy" id="1030009"/>
    <lineage>
        <taxon>Bacteria</taxon>
        <taxon>Bacillati</taxon>
        <taxon>Bacillota</taxon>
        <taxon>Bacilli</taxon>
        <taxon>Bacillales</taxon>
        <taxon>Listeriaceae</taxon>
        <taxon>Listeria</taxon>
    </lineage>
</organism>
<dbReference type="KEGG" id="lmq:LMM7_1307"/>
<accession>A0A0E0UV49</accession>
<gene>
    <name evidence="1" type="ordered locus">LMM7_1307</name>
</gene>
<dbReference type="HOGENOM" id="CLU_1432947_0_0_9"/>
<dbReference type="RefSeq" id="WP_012581439.1">
    <property type="nucleotide sequence ID" value="NC_017537.1"/>
</dbReference>
<protein>
    <submittedName>
        <fullName evidence="1">Uncharacterized protein</fullName>
    </submittedName>
</protein>
<dbReference type="EMBL" id="CP002816">
    <property type="protein sequence ID" value="AEH92312.1"/>
    <property type="molecule type" value="Genomic_DNA"/>
</dbReference>
<reference evidence="1 2" key="1">
    <citation type="journal article" date="2011" name="J. Bacteriol.">
        <title>Genome sequence of the nonpathogenic Listeria monocytogenes serovar 4a strain M7.</title>
        <authorList>
            <person name="Chen J."/>
            <person name="Xia Y."/>
            <person name="Cheng C."/>
            <person name="Fang C."/>
            <person name="Shan Y."/>
            <person name="Jin G."/>
            <person name="Fang W."/>
        </authorList>
    </citation>
    <scope>NUCLEOTIDE SEQUENCE [LARGE SCALE GENOMIC DNA]</scope>
    <source>
        <strain evidence="1 2">M7</strain>
    </source>
</reference>
<evidence type="ECO:0000313" key="1">
    <source>
        <dbReference type="EMBL" id="AEH92312.1"/>
    </source>
</evidence>